<gene>
    <name evidence="1" type="ORF">ACA1_296480</name>
</gene>
<protein>
    <submittedName>
        <fullName evidence="1">Gamma carbonic anhydrase</fullName>
    </submittedName>
</protein>
<evidence type="ECO:0000313" key="2">
    <source>
        <dbReference type="Proteomes" id="UP000011083"/>
    </source>
</evidence>
<proteinExistence type="predicted"/>
<accession>L8HK20</accession>
<dbReference type="Gene3D" id="2.160.10.10">
    <property type="entry name" value="Hexapeptide repeat proteins"/>
    <property type="match status" value="1"/>
</dbReference>
<evidence type="ECO:0000313" key="1">
    <source>
        <dbReference type="EMBL" id="ELR25550.1"/>
    </source>
</evidence>
<dbReference type="InterPro" id="IPR050484">
    <property type="entry name" value="Transf_Hexapept/Carb_Anhydrase"/>
</dbReference>
<dbReference type="STRING" id="1257118.L8HK20"/>
<dbReference type="PANTHER" id="PTHR13061">
    <property type="entry name" value="DYNACTIN SUBUNIT P25"/>
    <property type="match status" value="1"/>
</dbReference>
<dbReference type="AlphaFoldDB" id="L8HK20"/>
<dbReference type="CDD" id="cd04645">
    <property type="entry name" value="LbH_gamma_CA_like"/>
    <property type="match status" value="1"/>
</dbReference>
<dbReference type="PANTHER" id="PTHR13061:SF29">
    <property type="entry name" value="GAMMA CARBONIC ANHYDRASE-LIKE 1, MITOCHONDRIAL-RELATED"/>
    <property type="match status" value="1"/>
</dbReference>
<dbReference type="OrthoDB" id="25818at2759"/>
<dbReference type="VEuPathDB" id="AmoebaDB:ACA1_296480"/>
<dbReference type="InterPro" id="IPR011004">
    <property type="entry name" value="Trimer_LpxA-like_sf"/>
</dbReference>
<dbReference type="InterPro" id="IPR047324">
    <property type="entry name" value="LbH_gamma_CA-like"/>
</dbReference>
<dbReference type="GeneID" id="14926610"/>
<dbReference type="EMBL" id="KB007805">
    <property type="protein sequence ID" value="ELR25550.1"/>
    <property type="molecule type" value="Genomic_DNA"/>
</dbReference>
<keyword evidence="2" id="KW-1185">Reference proteome</keyword>
<dbReference type="SMR" id="L8HK20"/>
<dbReference type="RefSeq" id="XP_004368305.1">
    <property type="nucleotide sequence ID" value="XM_004368248.1"/>
</dbReference>
<dbReference type="KEGG" id="acan:ACA1_296480"/>
<dbReference type="SUPFAM" id="SSF51161">
    <property type="entry name" value="Trimeric LpxA-like enzymes"/>
    <property type="match status" value="1"/>
</dbReference>
<dbReference type="OMA" id="VNYIHIG"/>
<reference evidence="1 2" key="1">
    <citation type="journal article" date="2013" name="Genome Biol.">
        <title>Genome of Acanthamoeba castellanii highlights extensive lateral gene transfer and early evolution of tyrosine kinase signaling.</title>
        <authorList>
            <person name="Clarke M."/>
            <person name="Lohan A.J."/>
            <person name="Liu B."/>
            <person name="Lagkouvardos I."/>
            <person name="Roy S."/>
            <person name="Zafar N."/>
            <person name="Bertelli C."/>
            <person name="Schilde C."/>
            <person name="Kianianmomeni A."/>
            <person name="Burglin T.R."/>
            <person name="Frech C."/>
            <person name="Turcotte B."/>
            <person name="Kopec K.O."/>
            <person name="Synnott J.M."/>
            <person name="Choo C."/>
            <person name="Paponov I."/>
            <person name="Finkler A."/>
            <person name="Soon Heng Tan C."/>
            <person name="Hutchins A.P."/>
            <person name="Weinmeier T."/>
            <person name="Rattei T."/>
            <person name="Chu J.S."/>
            <person name="Gimenez G."/>
            <person name="Irimia M."/>
            <person name="Rigden D.J."/>
            <person name="Fitzpatrick D.A."/>
            <person name="Lorenzo-Morales J."/>
            <person name="Bateman A."/>
            <person name="Chiu C.H."/>
            <person name="Tang P."/>
            <person name="Hegemann P."/>
            <person name="Fromm H."/>
            <person name="Raoult D."/>
            <person name="Greub G."/>
            <person name="Miranda-Saavedra D."/>
            <person name="Chen N."/>
            <person name="Nash P."/>
            <person name="Ginger M.L."/>
            <person name="Horn M."/>
            <person name="Schaap P."/>
            <person name="Caler L."/>
            <person name="Loftus B."/>
        </authorList>
    </citation>
    <scope>NUCLEOTIDE SEQUENCE [LARGE SCALE GENOMIC DNA]</scope>
    <source>
        <strain evidence="1 2">Neff</strain>
    </source>
</reference>
<name>L8HK20_ACACF</name>
<sequence>MMRGLLRRLRPSTPAAVLPTRNGADIPDVPLEKFGLTVPVQATAYNDLYNKHTTLVNLPGKRPQISSESFVAPSATLVGNVEVWDRASVWYDCVINADTKLIRIGAGTNVQDGTVITEADEELTEDHDGSTIVGHWVTIGHRCVLKACTIEDHCLVGMGSVLGAGSYMESHSILGAGSVLPAWQRIPSGQIWVGNPAKYLRDLTEEEFDFLEKSSAHYTVLSKQHAYEFYLPGHAYIDAEKKGIQVGYQVEPLSGEESVLLAPNYKEKVSVH</sequence>
<organism evidence="1 2">
    <name type="scientific">Acanthamoeba castellanii (strain ATCC 30010 / Neff)</name>
    <dbReference type="NCBI Taxonomy" id="1257118"/>
    <lineage>
        <taxon>Eukaryota</taxon>
        <taxon>Amoebozoa</taxon>
        <taxon>Discosea</taxon>
        <taxon>Longamoebia</taxon>
        <taxon>Centramoebida</taxon>
        <taxon>Acanthamoebidae</taxon>
        <taxon>Acanthamoeba</taxon>
    </lineage>
</organism>
<dbReference type="Proteomes" id="UP000011083">
    <property type="component" value="Unassembled WGS sequence"/>
</dbReference>